<dbReference type="STRING" id="131310.A0A0N4Z3E4"/>
<dbReference type="AlphaFoldDB" id="A0A0N4Z3E4"/>
<feature type="signal peptide" evidence="1">
    <location>
        <begin position="1"/>
        <end position="19"/>
    </location>
</feature>
<accession>A0A0N4Z3E4</accession>
<keyword evidence="1" id="KW-0732">Signal</keyword>
<evidence type="ECO:0000256" key="1">
    <source>
        <dbReference type="SAM" id="SignalP"/>
    </source>
</evidence>
<evidence type="ECO:0000313" key="3">
    <source>
        <dbReference type="WBParaSite" id="PTRK_0000144025.1"/>
    </source>
</evidence>
<name>A0A0N4Z3E4_PARTI</name>
<dbReference type="Proteomes" id="UP000038045">
    <property type="component" value="Unplaced"/>
</dbReference>
<organism evidence="2 3">
    <name type="scientific">Parastrongyloides trichosuri</name>
    <name type="common">Possum-specific nematode worm</name>
    <dbReference type="NCBI Taxonomy" id="131310"/>
    <lineage>
        <taxon>Eukaryota</taxon>
        <taxon>Metazoa</taxon>
        <taxon>Ecdysozoa</taxon>
        <taxon>Nematoda</taxon>
        <taxon>Chromadorea</taxon>
        <taxon>Rhabditida</taxon>
        <taxon>Tylenchina</taxon>
        <taxon>Panagrolaimomorpha</taxon>
        <taxon>Strongyloidoidea</taxon>
        <taxon>Strongyloididae</taxon>
        <taxon>Parastrongyloides</taxon>
    </lineage>
</organism>
<keyword evidence="2" id="KW-1185">Reference proteome</keyword>
<protein>
    <submittedName>
        <fullName evidence="3">Uncharacterized protein</fullName>
    </submittedName>
</protein>
<proteinExistence type="predicted"/>
<sequence>MYLQFFILLFFKIFQNIGGQCDVYSNYFLLGLLTFNELKTEICQNASDDCIYISLNAPGLAIGTFSGCSTDVKDTLQKIIQERLDVEEAFKQFYYSDSNTLNISHLCNVCFYDI</sequence>
<dbReference type="WBParaSite" id="PTRK_0000144025.1">
    <property type="protein sequence ID" value="PTRK_0000144025.1"/>
    <property type="gene ID" value="PTRK_0000144025"/>
</dbReference>
<reference evidence="3" key="1">
    <citation type="submission" date="2017-02" db="UniProtKB">
        <authorList>
            <consortium name="WormBaseParasite"/>
        </authorList>
    </citation>
    <scope>IDENTIFICATION</scope>
</reference>
<feature type="chain" id="PRO_5005891023" evidence="1">
    <location>
        <begin position="20"/>
        <end position="114"/>
    </location>
</feature>
<evidence type="ECO:0000313" key="2">
    <source>
        <dbReference type="Proteomes" id="UP000038045"/>
    </source>
</evidence>